<dbReference type="InterPro" id="IPR036909">
    <property type="entry name" value="Cyt_c-like_dom_sf"/>
</dbReference>
<dbReference type="Pfam" id="PF00034">
    <property type="entry name" value="Cytochrom_C"/>
    <property type="match status" value="1"/>
</dbReference>
<dbReference type="PROSITE" id="PS51007">
    <property type="entry name" value="CYTC"/>
    <property type="match status" value="2"/>
</dbReference>
<evidence type="ECO:0000256" key="12">
    <source>
        <dbReference type="ARBA" id="ARBA00022781"/>
    </source>
</evidence>
<dbReference type="InterPro" id="IPR050597">
    <property type="entry name" value="Cytochrome_c_Oxidase_Subunit"/>
</dbReference>
<organism evidence="23 24">
    <name type="scientific">Asticcacaulis aquaticus</name>
    <dbReference type="NCBI Taxonomy" id="2984212"/>
    <lineage>
        <taxon>Bacteria</taxon>
        <taxon>Pseudomonadati</taxon>
        <taxon>Pseudomonadota</taxon>
        <taxon>Alphaproteobacteria</taxon>
        <taxon>Caulobacterales</taxon>
        <taxon>Caulobacteraceae</taxon>
        <taxon>Asticcacaulis</taxon>
    </lineage>
</organism>
<comment type="caution">
    <text evidence="23">The sequence shown here is derived from an EMBL/GenBank/DDBJ whole genome shotgun (WGS) entry which is preliminary data.</text>
</comment>
<keyword evidence="4 19" id="KW-0813">Transport</keyword>
<gene>
    <name evidence="23" type="primary">ccoP</name>
    <name evidence="23" type="ORF">PQU92_18445</name>
</gene>
<evidence type="ECO:0000256" key="2">
    <source>
        <dbReference type="ARBA" id="ARBA00004673"/>
    </source>
</evidence>
<keyword evidence="15 19" id="KW-0560">Oxidoreductase</keyword>
<evidence type="ECO:0000256" key="15">
    <source>
        <dbReference type="ARBA" id="ARBA00023002"/>
    </source>
</evidence>
<dbReference type="Gene3D" id="6.10.280.130">
    <property type="match status" value="1"/>
</dbReference>
<keyword evidence="8 19" id="KW-0679">Respiratory chain</keyword>
<evidence type="ECO:0000256" key="8">
    <source>
        <dbReference type="ARBA" id="ARBA00022660"/>
    </source>
</evidence>
<evidence type="ECO:0000256" key="17">
    <source>
        <dbReference type="ARBA" id="ARBA00023065"/>
    </source>
</evidence>
<dbReference type="RefSeq" id="WP_272749770.1">
    <property type="nucleotide sequence ID" value="NZ_JAQQKX010000027.1"/>
</dbReference>
<evidence type="ECO:0000256" key="10">
    <source>
        <dbReference type="ARBA" id="ARBA00022723"/>
    </source>
</evidence>
<dbReference type="EMBL" id="JAQQKX010000027">
    <property type="protein sequence ID" value="MDC7685268.1"/>
    <property type="molecule type" value="Genomic_DNA"/>
</dbReference>
<evidence type="ECO:0000256" key="9">
    <source>
        <dbReference type="ARBA" id="ARBA00022692"/>
    </source>
</evidence>
<evidence type="ECO:0000259" key="22">
    <source>
        <dbReference type="PROSITE" id="PS51007"/>
    </source>
</evidence>
<comment type="pathway">
    <text evidence="2 19">Energy metabolism; oxidative phosphorylation.</text>
</comment>
<keyword evidence="17 19" id="KW-0406">Ion transport</keyword>
<comment type="subcellular location">
    <subcellularLocation>
        <location evidence="1 19">Cell inner membrane</location>
    </subcellularLocation>
</comment>
<keyword evidence="14 21" id="KW-1133">Transmembrane helix</keyword>
<evidence type="ECO:0000256" key="21">
    <source>
        <dbReference type="SAM" id="Phobius"/>
    </source>
</evidence>
<dbReference type="SUPFAM" id="SSF46626">
    <property type="entry name" value="Cytochrome c"/>
    <property type="match status" value="2"/>
</dbReference>
<keyword evidence="18 19" id="KW-0472">Membrane</keyword>
<evidence type="ECO:0000313" key="24">
    <source>
        <dbReference type="Proteomes" id="UP001214854"/>
    </source>
</evidence>
<evidence type="ECO:0000313" key="23">
    <source>
        <dbReference type="EMBL" id="MDC7685268.1"/>
    </source>
</evidence>
<comment type="subunit">
    <text evidence="19">Component of the cbb3-type cytochrome c oxidase.</text>
</comment>
<keyword evidence="10 19" id="KW-0479">Metal-binding</keyword>
<dbReference type="Proteomes" id="UP001214854">
    <property type="component" value="Unassembled WGS sequence"/>
</dbReference>
<evidence type="ECO:0000256" key="5">
    <source>
        <dbReference type="ARBA" id="ARBA00022475"/>
    </source>
</evidence>
<keyword evidence="12 19" id="KW-0375">Hydrogen ion transport</keyword>
<feature type="compositionally biased region" description="Basic and acidic residues" evidence="20">
    <location>
        <begin position="1"/>
        <end position="11"/>
    </location>
</feature>
<feature type="domain" description="Cytochrome c" evidence="22">
    <location>
        <begin position="112"/>
        <end position="201"/>
    </location>
</feature>
<evidence type="ECO:0000256" key="19">
    <source>
        <dbReference type="PIRNR" id="PIRNR000006"/>
    </source>
</evidence>
<evidence type="ECO:0000256" key="4">
    <source>
        <dbReference type="ARBA" id="ARBA00022448"/>
    </source>
</evidence>
<dbReference type="InterPro" id="IPR009056">
    <property type="entry name" value="Cyt_c-like_dom"/>
</dbReference>
<reference evidence="23 24" key="1">
    <citation type="submission" date="2023-01" db="EMBL/GenBank/DDBJ databases">
        <title>Novel species of the genus Asticcacaulis isolated from rivers.</title>
        <authorList>
            <person name="Lu H."/>
        </authorList>
    </citation>
    <scope>NUCLEOTIDE SEQUENCE [LARGE SCALE GENOMIC DNA]</scope>
    <source>
        <strain evidence="23 24">BYS171W</strain>
    </source>
</reference>
<dbReference type="Gene3D" id="1.10.760.10">
    <property type="entry name" value="Cytochrome c-like domain"/>
    <property type="match status" value="2"/>
</dbReference>
<keyword evidence="7 19" id="KW-0349">Heme</keyword>
<dbReference type="InterPro" id="IPR032858">
    <property type="entry name" value="CcoP_N"/>
</dbReference>
<dbReference type="InterPro" id="IPR038414">
    <property type="entry name" value="CcoP_N_sf"/>
</dbReference>
<keyword evidence="9 21" id="KW-0812">Transmembrane</keyword>
<dbReference type="Pfam" id="PF14715">
    <property type="entry name" value="FixP_N"/>
    <property type="match status" value="1"/>
</dbReference>
<dbReference type="PANTHER" id="PTHR33751">
    <property type="entry name" value="CBB3-TYPE CYTOCHROME C OXIDASE SUBUNIT FIXP"/>
    <property type="match status" value="1"/>
</dbReference>
<comment type="function">
    <text evidence="19">C-type cytochrome. Part of the cbb3-type cytochrome c oxidase complex.</text>
</comment>
<evidence type="ECO:0000256" key="13">
    <source>
        <dbReference type="ARBA" id="ARBA00022982"/>
    </source>
</evidence>
<feature type="transmembrane region" description="Helical" evidence="21">
    <location>
        <begin position="36"/>
        <end position="58"/>
    </location>
</feature>
<feature type="region of interest" description="Disordered" evidence="20">
    <location>
        <begin position="1"/>
        <end position="24"/>
    </location>
</feature>
<evidence type="ECO:0000256" key="18">
    <source>
        <dbReference type="ARBA" id="ARBA00023136"/>
    </source>
</evidence>
<protein>
    <recommendedName>
        <fullName evidence="19">Cbb3-type cytochrome c oxidase subunit</fullName>
    </recommendedName>
</protein>
<keyword evidence="11" id="KW-0677">Repeat</keyword>
<name>A0ABT5HZ98_9CAUL</name>
<evidence type="ECO:0000256" key="7">
    <source>
        <dbReference type="ARBA" id="ARBA00022617"/>
    </source>
</evidence>
<evidence type="ECO:0000256" key="16">
    <source>
        <dbReference type="ARBA" id="ARBA00023004"/>
    </source>
</evidence>
<keyword evidence="6 19" id="KW-0997">Cell inner membrane</keyword>
<evidence type="ECO:0000256" key="20">
    <source>
        <dbReference type="SAM" id="MobiDB-lite"/>
    </source>
</evidence>
<comment type="cofactor">
    <cofactor evidence="19">
        <name>heme c</name>
        <dbReference type="ChEBI" id="CHEBI:61717"/>
    </cofactor>
    <text evidence="19">Binds 2 heme C groups per subunit.</text>
</comment>
<keyword evidence="24" id="KW-1185">Reference proteome</keyword>
<proteinExistence type="inferred from homology"/>
<keyword evidence="16 19" id="KW-0408">Iron</keyword>
<evidence type="ECO:0000256" key="14">
    <source>
        <dbReference type="ARBA" id="ARBA00022989"/>
    </source>
</evidence>
<dbReference type="PRINTS" id="PR00605">
    <property type="entry name" value="CYTCHROMECIC"/>
</dbReference>
<evidence type="ECO:0000256" key="11">
    <source>
        <dbReference type="ARBA" id="ARBA00022737"/>
    </source>
</evidence>
<keyword evidence="13 19" id="KW-0249">Electron transport</keyword>
<evidence type="ECO:0000256" key="3">
    <source>
        <dbReference type="ARBA" id="ARBA00006113"/>
    </source>
</evidence>
<dbReference type="NCBIfam" id="TIGR00782">
    <property type="entry name" value="ccoP"/>
    <property type="match status" value="1"/>
</dbReference>
<evidence type="ECO:0000256" key="1">
    <source>
        <dbReference type="ARBA" id="ARBA00004533"/>
    </source>
</evidence>
<evidence type="ECO:0000256" key="6">
    <source>
        <dbReference type="ARBA" id="ARBA00022519"/>
    </source>
</evidence>
<dbReference type="PANTHER" id="PTHR33751:SF1">
    <property type="entry name" value="CBB3-TYPE CYTOCHROME C OXIDASE SUBUNIT FIXP"/>
    <property type="match status" value="1"/>
</dbReference>
<sequence length="294" mass="32183">MSKDKHDKEIDGPTGVETTGHEWDGLKELNNPAPRWWLIVWLVTIVWAIGYWVVYPAWPTPGGHTKGVAGWTQYGKLKREQAEITKRQSTWLTKFHAASFEQVKADKGLYEFARAGGEVAFKENCAACHGAGGEGRKGYPNLNDDDWLFGGKVEDIYHTIKVGSRSSHPETHQAMMPAFGRDGILDAAQIDDVATYVMALPQGATAPRADAFVRGEAVYAANCVTCHGDGGIGNRELGAPRLNDAIWLYGGDKASIIQTVTSARAGVMPTWENRLDDDTRRQLAIYVHSLGGGE</sequence>
<accession>A0ABT5HZ98</accession>
<comment type="similarity">
    <text evidence="3 19">Belongs to the CcoP / FixP family.</text>
</comment>
<dbReference type="InterPro" id="IPR004678">
    <property type="entry name" value="Cyt_c_oxidase_cbb3_su3"/>
</dbReference>
<dbReference type="Pfam" id="PF13442">
    <property type="entry name" value="Cytochrome_CBB3"/>
    <property type="match status" value="1"/>
</dbReference>
<feature type="domain" description="Cytochrome c" evidence="22">
    <location>
        <begin position="210"/>
        <end position="291"/>
    </location>
</feature>
<dbReference type="PIRSF" id="PIRSF000006">
    <property type="entry name" value="Cbb3-Cox_fixP"/>
    <property type="match status" value="1"/>
</dbReference>
<dbReference type="InterPro" id="IPR008168">
    <property type="entry name" value="Cyt_C_IC"/>
</dbReference>
<keyword evidence="5 19" id="KW-1003">Cell membrane</keyword>